<comment type="caution">
    <text evidence="2">The sequence shown here is derived from an EMBL/GenBank/DDBJ whole genome shotgun (WGS) entry which is preliminary data.</text>
</comment>
<evidence type="ECO:0000313" key="2">
    <source>
        <dbReference type="EMBL" id="OAI05361.1"/>
    </source>
</evidence>
<evidence type="ECO:0000313" key="3">
    <source>
        <dbReference type="Proteomes" id="UP000078090"/>
    </source>
</evidence>
<dbReference type="InterPro" id="IPR012336">
    <property type="entry name" value="Thioredoxin-like_fold"/>
</dbReference>
<dbReference type="Gene3D" id="3.40.30.10">
    <property type="entry name" value="Glutaredoxin"/>
    <property type="match status" value="1"/>
</dbReference>
<dbReference type="EMBL" id="LUUG01000065">
    <property type="protein sequence ID" value="OAI05361.1"/>
    <property type="molecule type" value="Genomic_DNA"/>
</dbReference>
<proteinExistence type="predicted"/>
<dbReference type="AlphaFoldDB" id="A0A177MIA5"/>
<dbReference type="Proteomes" id="UP000078090">
    <property type="component" value="Unassembled WGS sequence"/>
</dbReference>
<dbReference type="Pfam" id="PF13098">
    <property type="entry name" value="Thioredoxin_2"/>
    <property type="match status" value="1"/>
</dbReference>
<reference evidence="2 3" key="1">
    <citation type="submission" date="2016-03" db="EMBL/GenBank/DDBJ databases">
        <authorList>
            <person name="Ploux O."/>
        </authorList>
    </citation>
    <scope>NUCLEOTIDE SEQUENCE [LARGE SCALE GENOMIC DNA]</scope>
    <source>
        <strain evidence="2 3">R-45363</strain>
    </source>
</reference>
<evidence type="ECO:0000259" key="1">
    <source>
        <dbReference type="Pfam" id="PF13098"/>
    </source>
</evidence>
<name>A0A177MIA5_METMH</name>
<organism evidence="2 3">
    <name type="scientific">Methylomonas methanica</name>
    <dbReference type="NCBI Taxonomy" id="421"/>
    <lineage>
        <taxon>Bacteria</taxon>
        <taxon>Pseudomonadati</taxon>
        <taxon>Pseudomonadota</taxon>
        <taxon>Gammaproteobacteria</taxon>
        <taxon>Methylococcales</taxon>
        <taxon>Methylococcaceae</taxon>
        <taxon>Methylomonas</taxon>
    </lineage>
</organism>
<accession>A0A177MIA5</accession>
<gene>
    <name evidence="2" type="ORF">A1332_13505</name>
</gene>
<dbReference type="RefSeq" id="WP_064008468.1">
    <property type="nucleotide sequence ID" value="NZ_LUUG01000065.1"/>
</dbReference>
<dbReference type="InterPro" id="IPR036249">
    <property type="entry name" value="Thioredoxin-like_sf"/>
</dbReference>
<dbReference type="OrthoDB" id="5298214at2"/>
<dbReference type="SUPFAM" id="SSF52833">
    <property type="entry name" value="Thioredoxin-like"/>
    <property type="match status" value="1"/>
</dbReference>
<feature type="domain" description="Thioredoxin-like fold" evidence="1">
    <location>
        <begin position="125"/>
        <end position="229"/>
    </location>
</feature>
<protein>
    <recommendedName>
        <fullName evidence="1">Thioredoxin-like fold domain-containing protein</fullName>
    </recommendedName>
</protein>
<sequence>MSTLKGFLIATLCIAGQSTLADSPSWKPDLPKAKTAFERETRVALREGHHIEPTIFPGFYAVRSGQPGSPSAYFREDMAWLGNVRSQGWSIRSPLESNSEGKRNWLKEQIKYLPFENLIFIQRRKPAVAVIWSAPDCPFCRKLERAFEQEDVSAFVAPVGLTEEGYRRAANIYCSSNAAKSWQAMMRENAPSEPASPGCSYPHEMMNDIGFFFGMGRMATPIVVFADGSTMSGWDDHQALALLREKIKQQLFFPNPNTRR</sequence>